<reference evidence="2" key="1">
    <citation type="journal article" date="2019" name="Int. J. Syst. Evol. Microbiol.">
        <title>The Global Catalogue of Microorganisms (GCM) 10K type strain sequencing project: providing services to taxonomists for standard genome sequencing and annotation.</title>
        <authorList>
            <consortium name="The Broad Institute Genomics Platform"/>
            <consortium name="The Broad Institute Genome Sequencing Center for Infectious Disease"/>
            <person name="Wu L."/>
            <person name="Ma J."/>
        </authorList>
    </citation>
    <scope>NUCLEOTIDE SEQUENCE [LARGE SCALE GENOMIC DNA]</scope>
    <source>
        <strain evidence="2">KCTC 42424</strain>
    </source>
</reference>
<gene>
    <name evidence="1" type="ORF">ACFOMG_04960</name>
</gene>
<proteinExistence type="predicted"/>
<comment type="caution">
    <text evidence="1">The sequence shown here is derived from an EMBL/GenBank/DDBJ whole genome shotgun (WGS) entry which is preliminary data.</text>
</comment>
<evidence type="ECO:0000313" key="1">
    <source>
        <dbReference type="EMBL" id="MFC3679461.1"/>
    </source>
</evidence>
<dbReference type="EMBL" id="JBHRYB010000005">
    <property type="protein sequence ID" value="MFC3679461.1"/>
    <property type="molecule type" value="Genomic_DNA"/>
</dbReference>
<protein>
    <submittedName>
        <fullName evidence="1">Uncharacterized protein</fullName>
    </submittedName>
</protein>
<keyword evidence="2" id="KW-1185">Reference proteome</keyword>
<evidence type="ECO:0000313" key="2">
    <source>
        <dbReference type="Proteomes" id="UP001595722"/>
    </source>
</evidence>
<dbReference type="RefSeq" id="WP_376865160.1">
    <property type="nucleotide sequence ID" value="NZ_JBHRYB010000005.1"/>
</dbReference>
<accession>A0ABV7VRS4</accession>
<sequence length="152" mass="17247">MEWIGPLFKNAGGWGAFVSLEGGKWFVDKDSPIEIGVGKSGFVLLPLLQKEYGGDFEKQISILQKGLITTGEDPRLAYQFPFHVPVLTAYKYMPNWCDSAVNWLVDIQLTREQAMEIFDACHTPAISQSVRQATIKYINKWSKERGFQFARP</sequence>
<dbReference type="Proteomes" id="UP001595722">
    <property type="component" value="Unassembled WGS sequence"/>
</dbReference>
<organism evidence="1 2">
    <name type="scientific">Bacterioplanoides pacificum</name>
    <dbReference type="NCBI Taxonomy" id="1171596"/>
    <lineage>
        <taxon>Bacteria</taxon>
        <taxon>Pseudomonadati</taxon>
        <taxon>Pseudomonadota</taxon>
        <taxon>Gammaproteobacteria</taxon>
        <taxon>Oceanospirillales</taxon>
        <taxon>Oceanospirillaceae</taxon>
        <taxon>Bacterioplanoides</taxon>
    </lineage>
</organism>
<name>A0ABV7VRS4_9GAMM</name>